<evidence type="ECO:0000313" key="14">
    <source>
        <dbReference type="Ensembl" id="ENSCUSP00005020132.1"/>
    </source>
</evidence>
<feature type="compositionally biased region" description="Basic residues" evidence="10">
    <location>
        <begin position="1414"/>
        <end position="1430"/>
    </location>
</feature>
<dbReference type="FunFam" id="2.10.25.10:FF:000160">
    <property type="entry name" value="latent-transforming growth factor beta-binding protein 4 isoform X2"/>
    <property type="match status" value="1"/>
</dbReference>
<name>A0A8C3Y714_CATUS</name>
<dbReference type="InterPro" id="IPR001881">
    <property type="entry name" value="EGF-like_Ca-bd_dom"/>
</dbReference>
<protein>
    <submittedName>
        <fullName evidence="14">Latent transforming growth factor beta binding protein 4</fullName>
    </submittedName>
</protein>
<evidence type="ECO:0000256" key="9">
    <source>
        <dbReference type="PROSITE-ProRule" id="PRU00076"/>
    </source>
</evidence>
<evidence type="ECO:0000256" key="2">
    <source>
        <dbReference type="ARBA" id="ARBA00022525"/>
    </source>
</evidence>
<dbReference type="FunFam" id="2.10.25.10:FF:000017">
    <property type="entry name" value="latent-transforming growth factor beta-binding protein 4 isoform X1"/>
    <property type="match status" value="4"/>
</dbReference>
<feature type="compositionally biased region" description="Pro residues" evidence="10">
    <location>
        <begin position="366"/>
        <end position="376"/>
    </location>
</feature>
<dbReference type="InterPro" id="IPR013032">
    <property type="entry name" value="EGF-like_CS"/>
</dbReference>
<feature type="compositionally biased region" description="Pro residues" evidence="10">
    <location>
        <begin position="122"/>
        <end position="139"/>
    </location>
</feature>
<keyword evidence="7" id="KW-1015">Disulfide bond</keyword>
<evidence type="ECO:0000256" key="7">
    <source>
        <dbReference type="ARBA" id="ARBA00023157"/>
    </source>
</evidence>
<keyword evidence="3" id="KW-0272">Extracellular matrix</keyword>
<keyword evidence="6" id="KW-0677">Repeat</keyword>
<feature type="domain" description="EGF-like" evidence="12">
    <location>
        <begin position="733"/>
        <end position="769"/>
    </location>
</feature>
<dbReference type="FunFam" id="2.10.25.10:FF:000005">
    <property type="entry name" value="Fibrillin 2"/>
    <property type="match status" value="1"/>
</dbReference>
<evidence type="ECO:0000259" key="13">
    <source>
        <dbReference type="PROSITE" id="PS51364"/>
    </source>
</evidence>
<dbReference type="SMART" id="SM00181">
    <property type="entry name" value="EGF"/>
    <property type="match status" value="15"/>
</dbReference>
<dbReference type="Gene3D" id="3.90.290.10">
    <property type="entry name" value="TGF-beta binding (TB) domain"/>
    <property type="match status" value="4"/>
</dbReference>
<feature type="domain" description="TB" evidence="13">
    <location>
        <begin position="1016"/>
        <end position="1064"/>
    </location>
</feature>
<evidence type="ECO:0000313" key="15">
    <source>
        <dbReference type="Proteomes" id="UP000694563"/>
    </source>
</evidence>
<evidence type="ECO:0000256" key="11">
    <source>
        <dbReference type="SAM" id="SignalP"/>
    </source>
</evidence>
<dbReference type="FunFam" id="2.10.25.10:FF:000096">
    <property type="entry name" value="Putative fibrillin 2"/>
    <property type="match status" value="1"/>
</dbReference>
<dbReference type="PROSITE" id="PS01187">
    <property type="entry name" value="EGF_CA"/>
    <property type="match status" value="7"/>
</dbReference>
<feature type="domain" description="TB" evidence="13">
    <location>
        <begin position="285"/>
        <end position="338"/>
    </location>
</feature>
<dbReference type="Ensembl" id="ENSCUST00005020882.1">
    <property type="protein sequence ID" value="ENSCUSP00005020132.1"/>
    <property type="gene ID" value="ENSCUSG00005012823.1"/>
</dbReference>
<evidence type="ECO:0000256" key="5">
    <source>
        <dbReference type="ARBA" id="ARBA00022729"/>
    </source>
</evidence>
<dbReference type="PROSITE" id="PS51364">
    <property type="entry name" value="TB"/>
    <property type="match status" value="4"/>
</dbReference>
<organism evidence="14 15">
    <name type="scientific">Catharus ustulatus</name>
    <name type="common">Russet-backed thrush</name>
    <name type="synonym">Hylocichla ustulatus</name>
    <dbReference type="NCBI Taxonomy" id="91951"/>
    <lineage>
        <taxon>Eukaryota</taxon>
        <taxon>Metazoa</taxon>
        <taxon>Chordata</taxon>
        <taxon>Craniata</taxon>
        <taxon>Vertebrata</taxon>
        <taxon>Euteleostomi</taxon>
        <taxon>Archelosauria</taxon>
        <taxon>Archosauria</taxon>
        <taxon>Dinosauria</taxon>
        <taxon>Saurischia</taxon>
        <taxon>Theropoda</taxon>
        <taxon>Coelurosauria</taxon>
        <taxon>Aves</taxon>
        <taxon>Neognathae</taxon>
        <taxon>Neoaves</taxon>
        <taxon>Telluraves</taxon>
        <taxon>Australaves</taxon>
        <taxon>Passeriformes</taxon>
        <taxon>Turdidae</taxon>
        <taxon>Catharus</taxon>
    </lineage>
</organism>
<dbReference type="InterPro" id="IPR036773">
    <property type="entry name" value="TB_dom_sf"/>
</dbReference>
<dbReference type="Pfam" id="PF07645">
    <property type="entry name" value="EGF_CA"/>
    <property type="match status" value="13"/>
</dbReference>
<dbReference type="PROSITE" id="PS01186">
    <property type="entry name" value="EGF_2"/>
    <property type="match status" value="4"/>
</dbReference>
<dbReference type="SUPFAM" id="SSF57581">
    <property type="entry name" value="TB module/8-cys domain"/>
    <property type="match status" value="4"/>
</dbReference>
<dbReference type="FunFam" id="2.10.25.10:FF:000014">
    <property type="entry name" value="Latent-transforming growth factor beta-binding protein 3"/>
    <property type="match status" value="1"/>
</dbReference>
<comment type="subcellular location">
    <subcellularLocation>
        <location evidence="1">Secreted</location>
        <location evidence="1">Extracellular space</location>
        <location evidence="1">Extracellular matrix</location>
    </subcellularLocation>
</comment>
<proteinExistence type="predicted"/>
<sequence length="1430" mass="151572">MIFGLFWPDFFVFWDFFLGNGGLCAHPQRCLCPPQFTGRFCHLEVTNGSGPQNPKNPQNSRGEPPQALTRSIYTLPLSNHREEEDGAQSMVSVLVRHPPQATVTIHSVERVRGGEGDTSDPSPAPPTPPAGRASPPSPLPKFRVLAQRGPPRTPPASEDSGFGYCFRRLRGGQCSSPLPGLRTRDICCRGGAGVAWGVRECHPCHDPEDIGDIEGVTNPGGCPHTVPTLSPLSPDVDECQLGSLCQHGLCTNTRGGFACLCPPGFLLDSSRSACISQQVLSEARGPCFRLLREGGGCALPTLRNITRQVCCCSRVGKAWGGSCLLCPPFGSEGFRELCPAGPGYHYSASDLRINTRYLGQDGPGVPLGPPRAPPATPCERPPKNPQISEGPKGPKTPPNPPKFSGPPGPSPRPPPVSPCLRDPSVCGPGRCVPRGGGGYTCVCRGGFWLSPQGTHCVDIDECRQVPPPCSPGRCENSQGSFRCICGEGFTSGPAGTECRGECGRVFPGALALCSPVLTRSHLFPPVLTCCHLCSPVPTCSHLSPPVLTCSHLFSPALTCAHLSPPVPTRSHLFPLTCSHPFSDVDECSQVPSPCAHGRCENRPGGYECVCPAGYRGYGGHGGKALCSEVTTTWGHHCGVTTALCPLGVPTHIDECENHLACPGQECVNTAGSFRCQPCPDGFSPRQGRCADVDECSGGSPCGPHGRCLNTPGSFRCECHRGYRATAGATSCQDVNECLEGEFCFPHGECVNTAGSFRCVCADGYRATAEGNACADVDECQRGSVCAGGRCLNTEGSFQCQCPAGFRTDDAKAECRDVDECQEYGAGLCGAQRCENIPGSYRCVPECQPGFRPGDSGDCIDVDECQEYGAGLCGAQRCENIPGSYRCVPECQPGFRPGDSGDCIDVDECSNGTLCGPHATCHNLPGSFQCACDPGYETARHGHHCVDVDECQTLRGVCGAERCENVEGSFLCLCPDSRQEFDPVTGRCGPLPTPQTPQIPQNPQIPQIFPQIPPGLGSCFSRACGLLAPNVTRPQCCCSLGWAWGAQCPGEPCPAPGTEGHVSLCPHGPGRVPETPQGPPKDVDECSLFAPALCRGGLCVNTAASFSCYCPSGFYFEQEHLQCVDNDECSAAESEPCLGGLCVNTVGSYLCSCAPPLVLDPSQRRCVANESKGSVAVCWQEVGPDLVCGRPRRAGQVTYTECCCLYGQAWGMDCALCPAPHSGETPGTPRPTPGTPRPIPGTPDPSPGPPDPSPKSPNPLGWAGEPLFAPPPPRGALGLQGGRGPRFEPPQDPRGGPPWGFQALGTPEEEEEEEDLRFFFYISGLCLGCFWGLCDAPSPISEAQEEQCGVLSGCSHGRCVRVGDAFTCACDRGFQLDPARPLPKITETPPQNYRDPSPNYRDPSSKSLEKNPEKKPKKIRKKNGKKTPQKS</sequence>
<dbReference type="GO" id="GO:0005509">
    <property type="term" value="F:calcium ion binding"/>
    <property type="evidence" value="ECO:0007669"/>
    <property type="project" value="InterPro"/>
</dbReference>
<feature type="domain" description="EGF-like" evidence="12">
    <location>
        <begin position="583"/>
        <end position="627"/>
    </location>
</feature>
<dbReference type="GO" id="GO:0031012">
    <property type="term" value="C:extracellular matrix"/>
    <property type="evidence" value="ECO:0007669"/>
    <property type="project" value="UniProtKB-ARBA"/>
</dbReference>
<gene>
    <name evidence="14" type="primary">LTBP4</name>
</gene>
<reference evidence="14" key="1">
    <citation type="submission" date="2020-10" db="EMBL/GenBank/DDBJ databases">
        <title>Catharus ustulatus (Swainson's thrush) genome, bCatUst1, primary haplotype v2.</title>
        <authorList>
            <person name="Delmore K."/>
            <person name="Vafadar M."/>
            <person name="Formenti G."/>
            <person name="Chow W."/>
            <person name="Pelan S."/>
            <person name="Howe K."/>
            <person name="Rhie A."/>
            <person name="Mountcastle J."/>
            <person name="Haase B."/>
            <person name="Fedrigo O."/>
            <person name="Jarvis E.D."/>
        </authorList>
    </citation>
    <scope>NUCLEOTIDE SEQUENCE [LARGE SCALE GENOMIC DNA]</scope>
</reference>
<dbReference type="InterPro" id="IPR049883">
    <property type="entry name" value="NOTCH1_EGF-like"/>
</dbReference>
<dbReference type="InterPro" id="IPR000742">
    <property type="entry name" value="EGF"/>
</dbReference>
<dbReference type="SUPFAM" id="SSF57184">
    <property type="entry name" value="Growth factor receptor domain"/>
    <property type="match status" value="2"/>
</dbReference>
<dbReference type="CDD" id="cd00054">
    <property type="entry name" value="EGF_CA"/>
    <property type="match status" value="9"/>
</dbReference>
<keyword evidence="4 9" id="KW-0245">EGF-like domain</keyword>
<dbReference type="FunFam" id="2.10.25.10:FF:000019">
    <property type="entry name" value="latent-transforming growth factor beta-binding protein 1 isoform X2"/>
    <property type="match status" value="1"/>
</dbReference>
<feature type="region of interest" description="Disordered" evidence="10">
    <location>
        <begin position="47"/>
        <end position="66"/>
    </location>
</feature>
<dbReference type="InterPro" id="IPR000152">
    <property type="entry name" value="EGF-type_Asp/Asn_hydroxyl_site"/>
</dbReference>
<dbReference type="InterPro" id="IPR018097">
    <property type="entry name" value="EGF_Ca-bd_CS"/>
</dbReference>
<evidence type="ECO:0000256" key="8">
    <source>
        <dbReference type="ARBA" id="ARBA00023180"/>
    </source>
</evidence>
<feature type="compositionally biased region" description="Polar residues" evidence="10">
    <location>
        <begin position="47"/>
        <end position="61"/>
    </location>
</feature>
<dbReference type="FunFam" id="2.10.25.10:FF:000194">
    <property type="entry name" value="Latent transforming growth factor beta binding protein 2"/>
    <property type="match status" value="2"/>
</dbReference>
<feature type="domain" description="EGF-like" evidence="12">
    <location>
        <begin position="775"/>
        <end position="811"/>
    </location>
</feature>
<keyword evidence="5 11" id="KW-0732">Signal</keyword>
<feature type="domain" description="EGF-like" evidence="12">
    <location>
        <begin position="691"/>
        <end position="732"/>
    </location>
</feature>
<evidence type="ECO:0000256" key="10">
    <source>
        <dbReference type="SAM" id="MobiDB-lite"/>
    </source>
</evidence>
<dbReference type="SMART" id="SM00179">
    <property type="entry name" value="EGF_CA"/>
    <property type="match status" value="15"/>
</dbReference>
<evidence type="ECO:0000256" key="1">
    <source>
        <dbReference type="ARBA" id="ARBA00004498"/>
    </source>
</evidence>
<accession>A0A8C3Y714</accession>
<evidence type="ECO:0000256" key="3">
    <source>
        <dbReference type="ARBA" id="ARBA00022530"/>
    </source>
</evidence>
<feature type="compositionally biased region" description="Pro residues" evidence="10">
    <location>
        <begin position="394"/>
        <end position="416"/>
    </location>
</feature>
<dbReference type="PROSITE" id="PS50026">
    <property type="entry name" value="EGF_3"/>
    <property type="match status" value="8"/>
</dbReference>
<dbReference type="InterPro" id="IPR017878">
    <property type="entry name" value="TB_dom"/>
</dbReference>
<keyword evidence="15" id="KW-1185">Reference proteome</keyword>
<dbReference type="PANTHER" id="PTHR24039:SF48">
    <property type="entry name" value="FIBRILLIN-2 ISOFORM X1-RELATED"/>
    <property type="match status" value="1"/>
</dbReference>
<keyword evidence="8" id="KW-0325">Glycoprotein</keyword>
<reference evidence="14" key="3">
    <citation type="submission" date="2025-09" db="UniProtKB">
        <authorList>
            <consortium name="Ensembl"/>
        </authorList>
    </citation>
    <scope>IDENTIFICATION</scope>
</reference>
<feature type="chain" id="PRO_5034429110" evidence="11">
    <location>
        <begin position="26"/>
        <end position="1430"/>
    </location>
</feature>
<reference evidence="14" key="2">
    <citation type="submission" date="2025-08" db="UniProtKB">
        <authorList>
            <consortium name="Ensembl"/>
        </authorList>
    </citation>
    <scope>IDENTIFICATION</scope>
</reference>
<feature type="domain" description="TB" evidence="13">
    <location>
        <begin position="1175"/>
        <end position="1221"/>
    </location>
</feature>
<dbReference type="Proteomes" id="UP000694563">
    <property type="component" value="Chromosome 34"/>
</dbReference>
<dbReference type="SUPFAM" id="SSF57196">
    <property type="entry name" value="EGF/Laminin"/>
    <property type="match status" value="8"/>
</dbReference>
<evidence type="ECO:0000259" key="12">
    <source>
        <dbReference type="PROSITE" id="PS50026"/>
    </source>
</evidence>
<feature type="domain" description="TB" evidence="13">
    <location>
        <begin position="163"/>
        <end position="204"/>
    </location>
</feature>
<dbReference type="Gene3D" id="2.10.25.10">
    <property type="entry name" value="Laminin"/>
    <property type="match status" value="14"/>
</dbReference>
<feature type="compositionally biased region" description="Pro residues" evidence="10">
    <location>
        <begin position="1227"/>
        <end position="1256"/>
    </location>
</feature>
<dbReference type="PANTHER" id="PTHR24039">
    <property type="entry name" value="FIBRILLIN-RELATED"/>
    <property type="match status" value="1"/>
</dbReference>
<feature type="region of interest" description="Disordered" evidence="10">
    <location>
        <begin position="357"/>
        <end position="416"/>
    </location>
</feature>
<feature type="region of interest" description="Disordered" evidence="10">
    <location>
        <begin position="102"/>
        <end position="159"/>
    </location>
</feature>
<dbReference type="Pfam" id="PF00683">
    <property type="entry name" value="TB"/>
    <property type="match status" value="3"/>
</dbReference>
<dbReference type="PROSITE" id="PS00010">
    <property type="entry name" value="ASX_HYDROXYL"/>
    <property type="match status" value="9"/>
</dbReference>
<dbReference type="Pfam" id="PF12661">
    <property type="entry name" value="hEGF"/>
    <property type="match status" value="1"/>
</dbReference>
<feature type="compositionally biased region" description="Basic and acidic residues" evidence="10">
    <location>
        <begin position="1402"/>
        <end position="1413"/>
    </location>
</feature>
<comment type="caution">
    <text evidence="9">Lacks conserved residue(s) required for the propagation of feature annotation.</text>
</comment>
<dbReference type="InterPro" id="IPR009030">
    <property type="entry name" value="Growth_fac_rcpt_cys_sf"/>
</dbReference>
<feature type="domain" description="EGF-like" evidence="12">
    <location>
        <begin position="904"/>
        <end position="945"/>
    </location>
</feature>
<dbReference type="FunFam" id="3.90.290.10:FF:000001">
    <property type="entry name" value="Latent-transforming growth factor beta-binding protein 3 isoform 1"/>
    <property type="match status" value="1"/>
</dbReference>
<feature type="signal peptide" evidence="11">
    <location>
        <begin position="1"/>
        <end position="25"/>
    </location>
</feature>
<feature type="domain" description="EGF-like" evidence="12">
    <location>
        <begin position="235"/>
        <end position="271"/>
    </location>
</feature>
<feature type="region of interest" description="Disordered" evidence="10">
    <location>
        <begin position="1222"/>
        <end position="1310"/>
    </location>
</feature>
<keyword evidence="2" id="KW-0964">Secreted</keyword>
<feature type="region of interest" description="Disordered" evidence="10">
    <location>
        <begin position="1378"/>
        <end position="1430"/>
    </location>
</feature>
<feature type="domain" description="EGF-like" evidence="12">
    <location>
        <begin position="1081"/>
        <end position="1119"/>
    </location>
</feature>
<evidence type="ECO:0000256" key="4">
    <source>
        <dbReference type="ARBA" id="ARBA00022536"/>
    </source>
</evidence>
<feature type="domain" description="EGF-like" evidence="12">
    <location>
        <begin position="458"/>
        <end position="499"/>
    </location>
</feature>
<evidence type="ECO:0000256" key="6">
    <source>
        <dbReference type="ARBA" id="ARBA00022737"/>
    </source>
</evidence>